<dbReference type="SUPFAM" id="SSF47413">
    <property type="entry name" value="lambda repressor-like DNA-binding domains"/>
    <property type="match status" value="1"/>
</dbReference>
<evidence type="ECO:0000313" key="3">
    <source>
        <dbReference type="Proteomes" id="UP000189661"/>
    </source>
</evidence>
<sequence>MIKIELKNPLDVKIAIAERGKNVREFAKEIGISHSYMSQILSEKRQPSPKVANKIAVGLGVNFDGIFFVTNVAKDNPARIKEE</sequence>
<gene>
    <name evidence="2" type="ORF">AJGP001_02880</name>
</gene>
<organism evidence="2 3">
    <name type="scientific">Planococcus faecalis</name>
    <dbReference type="NCBI Taxonomy" id="1598147"/>
    <lineage>
        <taxon>Bacteria</taxon>
        <taxon>Bacillati</taxon>
        <taxon>Bacillota</taxon>
        <taxon>Bacilli</taxon>
        <taxon>Bacillales</taxon>
        <taxon>Caryophanaceae</taxon>
        <taxon>Planococcus</taxon>
    </lineage>
</organism>
<protein>
    <recommendedName>
        <fullName evidence="1">HTH cro/C1-type domain-containing protein</fullName>
    </recommendedName>
</protein>
<proteinExistence type="predicted"/>
<evidence type="ECO:0000259" key="1">
    <source>
        <dbReference type="PROSITE" id="PS50943"/>
    </source>
</evidence>
<reference evidence="2 3" key="1">
    <citation type="submission" date="2017-01" db="EMBL/GenBank/DDBJ databases">
        <title>Planococcus faecalis genome complete sequence.</title>
        <authorList>
            <person name="Lee P.C."/>
        </authorList>
    </citation>
    <scope>NUCLEOTIDE SEQUENCE [LARGE SCALE GENOMIC DNA]</scope>
    <source>
        <strain evidence="2 3">AJ003</strain>
    </source>
</reference>
<name>A0ABM6IPW1_9BACL</name>
<dbReference type="PROSITE" id="PS50943">
    <property type="entry name" value="HTH_CROC1"/>
    <property type="match status" value="1"/>
</dbReference>
<dbReference type="Proteomes" id="UP000189661">
    <property type="component" value="Chromosome"/>
</dbReference>
<dbReference type="CDD" id="cd00093">
    <property type="entry name" value="HTH_XRE"/>
    <property type="match status" value="1"/>
</dbReference>
<dbReference type="RefSeq" id="WP_071154658.1">
    <property type="nucleotide sequence ID" value="NZ_CP019401.1"/>
</dbReference>
<keyword evidence="3" id="KW-1185">Reference proteome</keyword>
<dbReference type="InterPro" id="IPR001387">
    <property type="entry name" value="Cro/C1-type_HTH"/>
</dbReference>
<dbReference type="EMBL" id="CP019401">
    <property type="protein sequence ID" value="AQU78305.1"/>
    <property type="molecule type" value="Genomic_DNA"/>
</dbReference>
<dbReference type="Gene3D" id="1.10.260.40">
    <property type="entry name" value="lambda repressor-like DNA-binding domains"/>
    <property type="match status" value="1"/>
</dbReference>
<accession>A0ABM6IPW1</accession>
<dbReference type="InterPro" id="IPR010982">
    <property type="entry name" value="Lambda_DNA-bd_dom_sf"/>
</dbReference>
<feature type="domain" description="HTH cro/C1-type" evidence="1">
    <location>
        <begin position="12"/>
        <end position="66"/>
    </location>
</feature>
<dbReference type="Pfam" id="PF01381">
    <property type="entry name" value="HTH_3"/>
    <property type="match status" value="1"/>
</dbReference>
<dbReference type="SMART" id="SM00530">
    <property type="entry name" value="HTH_XRE"/>
    <property type="match status" value="1"/>
</dbReference>
<evidence type="ECO:0000313" key="2">
    <source>
        <dbReference type="EMBL" id="AQU78305.1"/>
    </source>
</evidence>